<feature type="compositionally biased region" description="Polar residues" evidence="12">
    <location>
        <begin position="18"/>
        <end position="27"/>
    </location>
</feature>
<keyword evidence="8" id="KW-0539">Nucleus</keyword>
<feature type="compositionally biased region" description="Polar residues" evidence="12">
    <location>
        <begin position="60"/>
        <end position="72"/>
    </location>
</feature>
<dbReference type="PhylomeDB" id="S8AWI2"/>
<evidence type="ECO:0000256" key="6">
    <source>
        <dbReference type="ARBA" id="ARBA00022490"/>
    </source>
</evidence>
<dbReference type="GO" id="GO:0043998">
    <property type="term" value="F:histone H2A acetyltransferase activity"/>
    <property type="evidence" value="ECO:0007669"/>
    <property type="project" value="InterPro"/>
</dbReference>
<evidence type="ECO:0000256" key="10">
    <source>
        <dbReference type="ARBA" id="ARBA00047821"/>
    </source>
</evidence>
<dbReference type="eggNOG" id="KOG2488">
    <property type="taxonomic scope" value="Eukaryota"/>
</dbReference>
<dbReference type="GO" id="GO:0005634">
    <property type="term" value="C:nucleus"/>
    <property type="evidence" value="ECO:0007669"/>
    <property type="project" value="UniProtKB-SubCell"/>
</dbReference>
<feature type="compositionally biased region" description="Polar residues" evidence="12">
    <location>
        <begin position="140"/>
        <end position="154"/>
    </location>
</feature>
<dbReference type="Proteomes" id="UP000019376">
    <property type="component" value="Unassembled WGS sequence"/>
</dbReference>
<evidence type="ECO:0000256" key="5">
    <source>
        <dbReference type="ARBA" id="ARBA00015043"/>
    </source>
</evidence>
<organism evidence="14 15">
    <name type="scientific">Penicillium oxalicum (strain 114-2 / CGMCC 5302)</name>
    <name type="common">Penicillium decumbens</name>
    <dbReference type="NCBI Taxonomy" id="933388"/>
    <lineage>
        <taxon>Eukaryota</taxon>
        <taxon>Fungi</taxon>
        <taxon>Dikarya</taxon>
        <taxon>Ascomycota</taxon>
        <taxon>Pezizomycotina</taxon>
        <taxon>Eurotiomycetes</taxon>
        <taxon>Eurotiomycetidae</taxon>
        <taxon>Eurotiales</taxon>
        <taxon>Aspergillaceae</taxon>
        <taxon>Penicillium</taxon>
    </lineage>
</organism>
<keyword evidence="7" id="KW-0808">Transferase</keyword>
<reference evidence="14 15" key="1">
    <citation type="journal article" date="2013" name="PLoS ONE">
        <title>Genomic and secretomic analyses reveal unique features of the lignocellulolytic enzyme system of Penicillium decumbens.</title>
        <authorList>
            <person name="Liu G."/>
            <person name="Zhang L."/>
            <person name="Wei X."/>
            <person name="Zou G."/>
            <person name="Qin Y."/>
            <person name="Ma L."/>
            <person name="Li J."/>
            <person name="Zheng H."/>
            <person name="Wang S."/>
            <person name="Wang C."/>
            <person name="Xun L."/>
            <person name="Zhao G.-P."/>
            <person name="Zhou Z."/>
            <person name="Qu Y."/>
        </authorList>
    </citation>
    <scope>NUCLEOTIDE SEQUENCE [LARGE SCALE GENOMIC DNA]</scope>
    <source>
        <strain evidence="15">114-2 / CGMCC 5302</strain>
    </source>
</reference>
<dbReference type="Pfam" id="PF00583">
    <property type="entry name" value="Acetyltransf_1"/>
    <property type="match status" value="1"/>
</dbReference>
<comment type="catalytic activity">
    <reaction evidence="10">
        <text>N-terminal L-seryl-[histone H2A] + acetyl-CoA = N-terminal N(alpha)-acetyl-L-seryl-[histone H2A] + CoA + H(+)</text>
        <dbReference type="Rhea" id="RHEA:50600"/>
        <dbReference type="Rhea" id="RHEA-COMP:12742"/>
        <dbReference type="Rhea" id="RHEA-COMP:12744"/>
        <dbReference type="ChEBI" id="CHEBI:15378"/>
        <dbReference type="ChEBI" id="CHEBI:57287"/>
        <dbReference type="ChEBI" id="CHEBI:57288"/>
        <dbReference type="ChEBI" id="CHEBI:64738"/>
        <dbReference type="ChEBI" id="CHEBI:83690"/>
        <dbReference type="EC" id="2.3.1.257"/>
    </reaction>
</comment>
<dbReference type="PANTHER" id="PTHR20531:SF1">
    <property type="entry name" value="N-ALPHA-ACETYLTRANSFERASE 40"/>
    <property type="match status" value="1"/>
</dbReference>
<dbReference type="EC" id="2.3.1.257" evidence="4"/>
<evidence type="ECO:0000256" key="11">
    <source>
        <dbReference type="ARBA" id="ARBA00049524"/>
    </source>
</evidence>
<evidence type="ECO:0000256" key="8">
    <source>
        <dbReference type="ARBA" id="ARBA00023242"/>
    </source>
</evidence>
<evidence type="ECO:0000256" key="7">
    <source>
        <dbReference type="ARBA" id="ARBA00022679"/>
    </source>
</evidence>
<evidence type="ECO:0000256" key="4">
    <source>
        <dbReference type="ARBA" id="ARBA00012950"/>
    </source>
</evidence>
<accession>S8AWI2</accession>
<dbReference type="OrthoDB" id="424551at2759"/>
<evidence type="ECO:0000256" key="3">
    <source>
        <dbReference type="ARBA" id="ARBA00008870"/>
    </source>
</evidence>
<dbReference type="InterPro" id="IPR000182">
    <property type="entry name" value="GNAT_dom"/>
</dbReference>
<dbReference type="SUPFAM" id="SSF55729">
    <property type="entry name" value="Acyl-CoA N-acyltransferases (Nat)"/>
    <property type="match status" value="1"/>
</dbReference>
<keyword evidence="6" id="KW-0963">Cytoplasm</keyword>
<feature type="region of interest" description="Disordered" evidence="12">
    <location>
        <begin position="138"/>
        <end position="158"/>
    </location>
</feature>
<dbReference type="Gene3D" id="3.40.630.30">
    <property type="match status" value="1"/>
</dbReference>
<dbReference type="InterPro" id="IPR039949">
    <property type="entry name" value="NAA40"/>
</dbReference>
<dbReference type="GO" id="GO:1990189">
    <property type="term" value="F:protein N-terminal-serine acetyltransferase activity"/>
    <property type="evidence" value="ECO:0007669"/>
    <property type="project" value="UniProtKB-EC"/>
</dbReference>
<dbReference type="PROSITE" id="PS51186">
    <property type="entry name" value="GNAT"/>
    <property type="match status" value="1"/>
</dbReference>
<evidence type="ECO:0000256" key="12">
    <source>
        <dbReference type="SAM" id="MobiDB-lite"/>
    </source>
</evidence>
<dbReference type="HOGENOM" id="CLU_051699_2_0_1"/>
<evidence type="ECO:0000256" key="1">
    <source>
        <dbReference type="ARBA" id="ARBA00004123"/>
    </source>
</evidence>
<dbReference type="EMBL" id="KB644412">
    <property type="protein sequence ID" value="EPS30643.1"/>
    <property type="molecule type" value="Genomic_DNA"/>
</dbReference>
<dbReference type="AlphaFoldDB" id="S8AWI2"/>
<dbReference type="GO" id="GO:0005737">
    <property type="term" value="C:cytoplasm"/>
    <property type="evidence" value="ECO:0007669"/>
    <property type="project" value="UniProtKB-SubCell"/>
</dbReference>
<keyword evidence="9" id="KW-0012">Acyltransferase</keyword>
<dbReference type="PANTHER" id="PTHR20531">
    <property type="entry name" value="N-ALPHA-ACETYLTRANSFERASE 40"/>
    <property type="match status" value="1"/>
</dbReference>
<evidence type="ECO:0000313" key="14">
    <source>
        <dbReference type="EMBL" id="EPS30643.1"/>
    </source>
</evidence>
<proteinExistence type="inferred from homology"/>
<name>S8AWI2_PENO1</name>
<dbReference type="STRING" id="933388.S8AWI2"/>
<comment type="catalytic activity">
    <reaction evidence="11">
        <text>N-terminal L-seryl-[histone H4] + acetyl-CoA = N-terminal N(alpha)-acetyl-L-seryl-[histone H4] + CoA + H(+)</text>
        <dbReference type="Rhea" id="RHEA:50596"/>
        <dbReference type="Rhea" id="RHEA-COMP:12740"/>
        <dbReference type="Rhea" id="RHEA-COMP:12743"/>
        <dbReference type="ChEBI" id="CHEBI:15378"/>
        <dbReference type="ChEBI" id="CHEBI:57287"/>
        <dbReference type="ChEBI" id="CHEBI:57288"/>
        <dbReference type="ChEBI" id="CHEBI:64738"/>
        <dbReference type="ChEBI" id="CHEBI:83690"/>
        <dbReference type="EC" id="2.3.1.257"/>
    </reaction>
</comment>
<dbReference type="CDD" id="cd04301">
    <property type="entry name" value="NAT_SF"/>
    <property type="match status" value="1"/>
</dbReference>
<evidence type="ECO:0000256" key="2">
    <source>
        <dbReference type="ARBA" id="ARBA00004496"/>
    </source>
</evidence>
<dbReference type="GO" id="GO:0010485">
    <property type="term" value="F:histone H4 acetyltransferase activity"/>
    <property type="evidence" value="ECO:0007669"/>
    <property type="project" value="InterPro"/>
</dbReference>
<protein>
    <recommendedName>
        <fullName evidence="5">N-alpha-acetyltransferase 40</fullName>
        <ecNumber evidence="4">2.3.1.257</ecNumber>
    </recommendedName>
</protein>
<comment type="similarity">
    <text evidence="3">Belongs to the acetyltransferase family. NAA40 subfamily.</text>
</comment>
<evidence type="ECO:0000259" key="13">
    <source>
        <dbReference type="PROSITE" id="PS51186"/>
    </source>
</evidence>
<sequence length="271" mass="30670">MPVTKQGRVTKSKKPQRASGSPSNITKSLPLVERTNALAIEQFISQYVSPPEERKPSSDGPESTVTENSLANETDVHMDVYSTATLSKEDLEACLDLVESTSREDYSASSTGWSRSKKRREMRLPEMKYLILRRRPELPGSSSLQPSRESSNEVQVVKEGTRDKRRILGFLSCMVTYEDGKKVMYCYEIHLAAEARGRGLGALLMQRMEEIGRRIGLEKSMLTVFRSNTTARKFYEKGGYEVDEYSPEPRRLRNGTVKESDYLILSKPLTP</sequence>
<evidence type="ECO:0000313" key="15">
    <source>
        <dbReference type="Proteomes" id="UP000019376"/>
    </source>
</evidence>
<keyword evidence="15" id="KW-1185">Reference proteome</keyword>
<feature type="region of interest" description="Disordered" evidence="12">
    <location>
        <begin position="44"/>
        <end position="74"/>
    </location>
</feature>
<feature type="region of interest" description="Disordered" evidence="12">
    <location>
        <begin position="1"/>
        <end position="30"/>
    </location>
</feature>
<dbReference type="InterPro" id="IPR016181">
    <property type="entry name" value="Acyl_CoA_acyltransferase"/>
</dbReference>
<comment type="subcellular location">
    <subcellularLocation>
        <location evidence="2">Cytoplasm</location>
    </subcellularLocation>
    <subcellularLocation>
        <location evidence="1">Nucleus</location>
    </subcellularLocation>
</comment>
<gene>
    <name evidence="14" type="ORF">PDE_05595</name>
</gene>
<evidence type="ECO:0000256" key="9">
    <source>
        <dbReference type="ARBA" id="ARBA00023315"/>
    </source>
</evidence>
<feature type="domain" description="N-acetyltransferase" evidence="13">
    <location>
        <begin position="81"/>
        <end position="270"/>
    </location>
</feature>